<comment type="similarity">
    <text evidence="3">Belongs to the binding-protein-dependent transport system permease family. HisMQ subfamily.</text>
</comment>
<keyword evidence="9 10" id="KW-0472">Membrane</keyword>
<feature type="domain" description="ABC transmembrane type-1" evidence="11">
    <location>
        <begin position="148"/>
        <end position="342"/>
    </location>
</feature>
<keyword evidence="8 10" id="KW-1133">Transmembrane helix</keyword>
<organism evidence="12 13">
    <name type="scientific">Aquamicrobium lusatiense</name>
    <dbReference type="NCBI Taxonomy" id="89772"/>
    <lineage>
        <taxon>Bacteria</taxon>
        <taxon>Pseudomonadati</taxon>
        <taxon>Pseudomonadota</taxon>
        <taxon>Alphaproteobacteria</taxon>
        <taxon>Hyphomicrobiales</taxon>
        <taxon>Phyllobacteriaceae</taxon>
        <taxon>Aquamicrobium</taxon>
    </lineage>
</organism>
<dbReference type="InterPro" id="IPR000515">
    <property type="entry name" value="MetI-like"/>
</dbReference>
<feature type="transmembrane region" description="Helical" evidence="10">
    <location>
        <begin position="313"/>
        <end position="336"/>
    </location>
</feature>
<evidence type="ECO:0000256" key="3">
    <source>
        <dbReference type="ARBA" id="ARBA00010072"/>
    </source>
</evidence>
<evidence type="ECO:0000256" key="2">
    <source>
        <dbReference type="ARBA" id="ARBA00004429"/>
    </source>
</evidence>
<protein>
    <submittedName>
        <fullName evidence="12">Polar amino acid transport system permease protein</fullName>
    </submittedName>
</protein>
<feature type="transmembrane region" description="Helical" evidence="10">
    <location>
        <begin position="225"/>
        <end position="243"/>
    </location>
</feature>
<dbReference type="AlphaFoldDB" id="A0A7W9VUA3"/>
<evidence type="ECO:0000256" key="7">
    <source>
        <dbReference type="ARBA" id="ARBA00022970"/>
    </source>
</evidence>
<comment type="caution">
    <text evidence="12">The sequence shown here is derived from an EMBL/GenBank/DDBJ whole genome shotgun (WGS) entry which is preliminary data.</text>
</comment>
<comment type="subcellular location">
    <subcellularLocation>
        <location evidence="2">Cell inner membrane</location>
        <topology evidence="2">Multi-pass membrane protein</topology>
    </subcellularLocation>
    <subcellularLocation>
        <location evidence="10">Cell membrane</location>
        <topology evidence="10">Multi-pass membrane protein</topology>
    </subcellularLocation>
</comment>
<reference evidence="12 13" key="1">
    <citation type="submission" date="2020-08" db="EMBL/GenBank/DDBJ databases">
        <title>Genomic Encyclopedia of Type Strains, Phase IV (KMG-IV): sequencing the most valuable type-strain genomes for metagenomic binning, comparative biology and taxonomic classification.</title>
        <authorList>
            <person name="Goeker M."/>
        </authorList>
    </citation>
    <scope>NUCLEOTIDE SEQUENCE [LARGE SCALE GENOMIC DNA]</scope>
    <source>
        <strain evidence="12 13">DSM 11099</strain>
    </source>
</reference>
<dbReference type="Pfam" id="PF00528">
    <property type="entry name" value="BPD_transp_1"/>
    <property type="match status" value="1"/>
</dbReference>
<dbReference type="Gene3D" id="1.10.3720.10">
    <property type="entry name" value="MetI-like"/>
    <property type="match status" value="1"/>
</dbReference>
<evidence type="ECO:0000256" key="5">
    <source>
        <dbReference type="ARBA" id="ARBA00022475"/>
    </source>
</evidence>
<dbReference type="RefSeq" id="WP_183827175.1">
    <property type="nucleotide sequence ID" value="NZ_JACHEU010000001.1"/>
</dbReference>
<dbReference type="GO" id="GO:0043190">
    <property type="term" value="C:ATP-binding cassette (ABC) transporter complex"/>
    <property type="evidence" value="ECO:0007669"/>
    <property type="project" value="InterPro"/>
</dbReference>
<gene>
    <name evidence="12" type="ORF">HNR59_001138</name>
</gene>
<evidence type="ECO:0000313" key="13">
    <source>
        <dbReference type="Proteomes" id="UP000533306"/>
    </source>
</evidence>
<dbReference type="EMBL" id="JACHEU010000001">
    <property type="protein sequence ID" value="MBB6011793.1"/>
    <property type="molecule type" value="Genomic_DNA"/>
</dbReference>
<dbReference type="GO" id="GO:0022857">
    <property type="term" value="F:transmembrane transporter activity"/>
    <property type="evidence" value="ECO:0007669"/>
    <property type="project" value="InterPro"/>
</dbReference>
<evidence type="ECO:0000256" key="8">
    <source>
        <dbReference type="ARBA" id="ARBA00022989"/>
    </source>
</evidence>
<keyword evidence="4 10" id="KW-0813">Transport</keyword>
<feature type="transmembrane region" description="Helical" evidence="10">
    <location>
        <begin position="193"/>
        <end position="213"/>
    </location>
</feature>
<dbReference type="NCBIfam" id="TIGR01726">
    <property type="entry name" value="HEQRo_perm_3TM"/>
    <property type="match status" value="1"/>
</dbReference>
<evidence type="ECO:0000313" key="12">
    <source>
        <dbReference type="EMBL" id="MBB6011793.1"/>
    </source>
</evidence>
<dbReference type="InterPro" id="IPR010065">
    <property type="entry name" value="AA_ABC_transptr_permease_3TM"/>
</dbReference>
<dbReference type="PANTHER" id="PTHR30614:SF20">
    <property type="entry name" value="GLUTAMINE TRANSPORT SYSTEM PERMEASE PROTEIN GLNP"/>
    <property type="match status" value="1"/>
</dbReference>
<feature type="transmembrane region" description="Helical" evidence="10">
    <location>
        <begin position="48"/>
        <end position="71"/>
    </location>
</feature>
<feature type="transmembrane region" description="Helical" evidence="10">
    <location>
        <begin position="152"/>
        <end position="172"/>
    </location>
</feature>
<dbReference type="CDD" id="cd06261">
    <property type="entry name" value="TM_PBP2"/>
    <property type="match status" value="1"/>
</dbReference>
<keyword evidence="5" id="KW-1003">Cell membrane</keyword>
<sequence>MTSLSPAPRSRGLAVFATLLAIALLVAVAAVGESVRAGITTSPELSTFSIWVMVAGLALGALTLWAAVSALRHSFRSAREEAAGEVLASRASAAQSRQQSFVTFGLAFAIVIAFALIQLVLINDGNIQRTFLRGDLMASSALDIARAFIVNIRLAFISGVIVLVFGLVLAIARMIPGKAGAPVRFLAVAYIDLMRAVPAIIVLYLIGFGLPLTNLPLLSGLNAEWFAIMALSLTYSAYVAEVYRSGIASIHPSQWAASRSLGFSYLQTLRFFILPQAMRLVIPPMLSTFIALQKDTSLVNVIGTLDAFNQAKFYASSTFNLSSVTVVAILFVIITIPQTRFVDWMLERGASRRKGA</sequence>
<proteinExistence type="inferred from homology"/>
<keyword evidence="13" id="KW-1185">Reference proteome</keyword>
<dbReference type="PROSITE" id="PS50928">
    <property type="entry name" value="ABC_TM1"/>
    <property type="match status" value="1"/>
</dbReference>
<name>A0A7W9VUA3_9HYPH</name>
<evidence type="ECO:0000256" key="10">
    <source>
        <dbReference type="RuleBase" id="RU363032"/>
    </source>
</evidence>
<evidence type="ECO:0000256" key="4">
    <source>
        <dbReference type="ARBA" id="ARBA00022448"/>
    </source>
</evidence>
<dbReference type="Proteomes" id="UP000533306">
    <property type="component" value="Unassembled WGS sequence"/>
</dbReference>
<evidence type="ECO:0000256" key="9">
    <source>
        <dbReference type="ARBA" id="ARBA00023136"/>
    </source>
</evidence>
<keyword evidence="7" id="KW-0029">Amino-acid transport</keyword>
<dbReference type="SUPFAM" id="SSF161098">
    <property type="entry name" value="MetI-like"/>
    <property type="match status" value="1"/>
</dbReference>
<feature type="transmembrane region" description="Helical" evidence="10">
    <location>
        <begin position="269"/>
        <end position="293"/>
    </location>
</feature>
<dbReference type="InterPro" id="IPR035906">
    <property type="entry name" value="MetI-like_sf"/>
</dbReference>
<dbReference type="GO" id="GO:0006865">
    <property type="term" value="P:amino acid transport"/>
    <property type="evidence" value="ECO:0007669"/>
    <property type="project" value="UniProtKB-KW"/>
</dbReference>
<evidence type="ECO:0000256" key="1">
    <source>
        <dbReference type="ARBA" id="ARBA00003159"/>
    </source>
</evidence>
<keyword evidence="6 10" id="KW-0812">Transmembrane</keyword>
<dbReference type="PANTHER" id="PTHR30614">
    <property type="entry name" value="MEMBRANE COMPONENT OF AMINO ACID ABC TRANSPORTER"/>
    <property type="match status" value="1"/>
</dbReference>
<accession>A0A7W9VUA3</accession>
<dbReference type="InterPro" id="IPR043429">
    <property type="entry name" value="ArtM/GltK/GlnP/TcyL/YhdX-like"/>
</dbReference>
<evidence type="ECO:0000259" key="11">
    <source>
        <dbReference type="PROSITE" id="PS50928"/>
    </source>
</evidence>
<evidence type="ECO:0000256" key="6">
    <source>
        <dbReference type="ARBA" id="ARBA00022692"/>
    </source>
</evidence>
<feature type="transmembrane region" description="Helical" evidence="10">
    <location>
        <begin position="100"/>
        <end position="122"/>
    </location>
</feature>
<comment type="function">
    <text evidence="1">Part of the binding-protein-dependent transport system for glutamine; probably responsible for the translocation of the substrate across the membrane.</text>
</comment>